<evidence type="ECO:0008006" key="4">
    <source>
        <dbReference type="Google" id="ProtNLM"/>
    </source>
</evidence>
<dbReference type="OrthoDB" id="3010635at2759"/>
<dbReference type="SUPFAM" id="SSF56973">
    <property type="entry name" value="Aerolisin/ETX pore-forming domain"/>
    <property type="match status" value="1"/>
</dbReference>
<evidence type="ECO:0000256" key="1">
    <source>
        <dbReference type="SAM" id="SignalP"/>
    </source>
</evidence>
<evidence type="ECO:0000313" key="3">
    <source>
        <dbReference type="Proteomes" id="UP000077266"/>
    </source>
</evidence>
<sequence length="334" mass="35600">MTFFKSLSFFLALGIGIDVYGHPLTPTTLPRLRAVPRHASAVAYDLDRRVVVAYDASGAAFGEVNAGDFIPPHRLKRQSGNVCANISADGVQSLPGWQTLHDTAVSNWGDGWLAIHTNVNDPSLQPQDTMNADACIAGPAQVTVDGEDVKSQQIDGSYAGTDGTVTLEYSSGTSSSIDITVTQESTVEVGVSLSVGFSFVDTSLNFDTTITNSHTTETTQTLEEQTTQSVSMNPSSGQTCSLDFNVQSCTSTGHASVQMVADGWVWFDYPDKRNGHWWWALNLADTLPDPSQRSTYMQLSTSQASKTNSNFTAACTGGDADVTLTPAPTPIPTA</sequence>
<protein>
    <recommendedName>
        <fullName evidence="4">Concanavalin A-like lectin/glucanase</fullName>
    </recommendedName>
</protein>
<feature type="signal peptide" evidence="1">
    <location>
        <begin position="1"/>
        <end position="21"/>
    </location>
</feature>
<organism evidence="2 3">
    <name type="scientific">Exidia glandulosa HHB12029</name>
    <dbReference type="NCBI Taxonomy" id="1314781"/>
    <lineage>
        <taxon>Eukaryota</taxon>
        <taxon>Fungi</taxon>
        <taxon>Dikarya</taxon>
        <taxon>Basidiomycota</taxon>
        <taxon>Agaricomycotina</taxon>
        <taxon>Agaricomycetes</taxon>
        <taxon>Auriculariales</taxon>
        <taxon>Exidiaceae</taxon>
        <taxon>Exidia</taxon>
    </lineage>
</organism>
<reference evidence="2 3" key="1">
    <citation type="journal article" date="2016" name="Mol. Biol. Evol.">
        <title>Comparative Genomics of Early-Diverging Mushroom-Forming Fungi Provides Insights into the Origins of Lignocellulose Decay Capabilities.</title>
        <authorList>
            <person name="Nagy L.G."/>
            <person name="Riley R."/>
            <person name="Tritt A."/>
            <person name="Adam C."/>
            <person name="Daum C."/>
            <person name="Floudas D."/>
            <person name="Sun H."/>
            <person name="Yadav J.S."/>
            <person name="Pangilinan J."/>
            <person name="Larsson K.H."/>
            <person name="Matsuura K."/>
            <person name="Barry K."/>
            <person name="Labutti K."/>
            <person name="Kuo R."/>
            <person name="Ohm R.A."/>
            <person name="Bhattacharya S.S."/>
            <person name="Shirouzu T."/>
            <person name="Yoshinaga Y."/>
            <person name="Martin F.M."/>
            <person name="Grigoriev I.V."/>
            <person name="Hibbett D.S."/>
        </authorList>
    </citation>
    <scope>NUCLEOTIDE SEQUENCE [LARGE SCALE GENOMIC DNA]</scope>
    <source>
        <strain evidence="2 3">HHB12029</strain>
    </source>
</reference>
<dbReference type="EMBL" id="KV425967">
    <property type="protein sequence ID" value="KZV94780.1"/>
    <property type="molecule type" value="Genomic_DNA"/>
</dbReference>
<feature type="chain" id="PRO_5007860008" description="Concanavalin A-like lectin/glucanase" evidence="1">
    <location>
        <begin position="22"/>
        <end position="334"/>
    </location>
</feature>
<gene>
    <name evidence="2" type="ORF">EXIGLDRAFT_708253</name>
</gene>
<name>A0A165JFU0_EXIGL</name>
<dbReference type="AlphaFoldDB" id="A0A165JFU0"/>
<dbReference type="STRING" id="1314781.A0A165JFU0"/>
<dbReference type="Proteomes" id="UP000077266">
    <property type="component" value="Unassembled WGS sequence"/>
</dbReference>
<accession>A0A165JFU0</accession>
<keyword evidence="1" id="KW-0732">Signal</keyword>
<dbReference type="InParanoid" id="A0A165JFU0"/>
<keyword evidence="3" id="KW-1185">Reference proteome</keyword>
<evidence type="ECO:0000313" key="2">
    <source>
        <dbReference type="EMBL" id="KZV94780.1"/>
    </source>
</evidence>
<proteinExistence type="predicted"/>